<evidence type="ECO:0000313" key="12">
    <source>
        <dbReference type="EMBL" id="PIR96266.1"/>
    </source>
</evidence>
<keyword evidence="2" id="KW-1003">Cell membrane</keyword>
<dbReference type="NCBIfam" id="TIGR02210">
    <property type="entry name" value="rodA_shape"/>
    <property type="match status" value="1"/>
</dbReference>
<keyword evidence="7" id="KW-0573">Peptidoglycan synthesis</keyword>
<dbReference type="GO" id="GO:0071555">
    <property type="term" value="P:cell wall organization"/>
    <property type="evidence" value="ECO:0007669"/>
    <property type="project" value="UniProtKB-KW"/>
</dbReference>
<dbReference type="Pfam" id="PF01098">
    <property type="entry name" value="FTSW_RODA_SPOVE"/>
    <property type="match status" value="1"/>
</dbReference>
<feature type="transmembrane region" description="Helical" evidence="11">
    <location>
        <begin position="137"/>
        <end position="152"/>
    </location>
</feature>
<keyword evidence="10" id="KW-0961">Cell wall biogenesis/degradation</keyword>
<feature type="transmembrane region" description="Helical" evidence="11">
    <location>
        <begin position="158"/>
        <end position="174"/>
    </location>
</feature>
<evidence type="ECO:0000256" key="4">
    <source>
        <dbReference type="ARBA" id="ARBA00022679"/>
    </source>
</evidence>
<protein>
    <submittedName>
        <fullName evidence="12">Rod shape-determining protein RodA</fullName>
    </submittedName>
</protein>
<organism evidence="12 13">
    <name type="scientific">Candidatus Doudnabacteria bacterium CG10_big_fil_rev_8_21_14_0_10_42_18</name>
    <dbReference type="NCBI Taxonomy" id="1974552"/>
    <lineage>
        <taxon>Bacteria</taxon>
        <taxon>Candidatus Doudnaibacteriota</taxon>
    </lineage>
</organism>
<keyword evidence="8 11" id="KW-1133">Transmembrane helix</keyword>
<comment type="subcellular location">
    <subcellularLocation>
        <location evidence="1">Membrane</location>
        <topology evidence="1">Multi-pass membrane protein</topology>
    </subcellularLocation>
</comment>
<reference evidence="13" key="1">
    <citation type="submission" date="2017-09" db="EMBL/GenBank/DDBJ databases">
        <title>Depth-based differentiation of microbial function through sediment-hosted aquifers and enrichment of novel symbionts in the deep terrestrial subsurface.</title>
        <authorList>
            <person name="Probst A.J."/>
            <person name="Ladd B."/>
            <person name="Jarett J.K."/>
            <person name="Geller-Mcgrath D.E."/>
            <person name="Sieber C.M.K."/>
            <person name="Emerson J.B."/>
            <person name="Anantharaman K."/>
            <person name="Thomas B.C."/>
            <person name="Malmstrom R."/>
            <person name="Stieglmeier M."/>
            <person name="Klingl A."/>
            <person name="Woyke T."/>
            <person name="Ryan C.M."/>
            <person name="Banfield J.F."/>
        </authorList>
    </citation>
    <scope>NUCLEOTIDE SEQUENCE [LARGE SCALE GENOMIC DNA]</scope>
</reference>
<dbReference type="InterPro" id="IPR011923">
    <property type="entry name" value="RodA/MrdB"/>
</dbReference>
<evidence type="ECO:0000256" key="2">
    <source>
        <dbReference type="ARBA" id="ARBA00022475"/>
    </source>
</evidence>
<feature type="transmembrane region" description="Helical" evidence="11">
    <location>
        <begin position="74"/>
        <end position="90"/>
    </location>
</feature>
<gene>
    <name evidence="12" type="ORF">COT92_02010</name>
</gene>
<feature type="transmembrane region" description="Helical" evidence="11">
    <location>
        <begin position="102"/>
        <end position="125"/>
    </location>
</feature>
<evidence type="ECO:0000256" key="3">
    <source>
        <dbReference type="ARBA" id="ARBA00022676"/>
    </source>
</evidence>
<dbReference type="GO" id="GO:0032153">
    <property type="term" value="C:cell division site"/>
    <property type="evidence" value="ECO:0007669"/>
    <property type="project" value="TreeGrafter"/>
</dbReference>
<keyword evidence="5 11" id="KW-0812">Transmembrane</keyword>
<evidence type="ECO:0000256" key="8">
    <source>
        <dbReference type="ARBA" id="ARBA00022989"/>
    </source>
</evidence>
<feature type="transmembrane region" description="Helical" evidence="11">
    <location>
        <begin position="334"/>
        <end position="359"/>
    </location>
</feature>
<dbReference type="Proteomes" id="UP000230922">
    <property type="component" value="Unassembled WGS sequence"/>
</dbReference>
<dbReference type="PROSITE" id="PS00428">
    <property type="entry name" value="FTSW_RODA_SPOVE"/>
    <property type="match status" value="1"/>
</dbReference>
<sequence length="366" mass="40056">MFKFLKELKYFDVPLLTATFLLLLSGFALLYSTSFAETGASLVFRQFVFAIAGISAFLFFAFFDYHRLAKTNKIFYVLLLLALTYLLLFGSDIRGGSRWIDFGIFLFQPAEFVKIVVILGLARLIYLRRGQINSRSILLWSLAYAGVPAALVMLEPDLGSALIILGIWAGLILISPIKKKILVSIILAFAIAAGLLWQFGLQDFQRNRVMVFLDPGIDPKGIGYNVKQAGIAIGSGQIFGRGLGKGFQGQHRFLPERQTDFIFASSAEEIGFVGSAVLLGLYLVIMVRILKVAGIAKDNLGMYICLGAFFLLFGHVIVNLGMNMGLLPVTGIPLPFLSAGGSSLIVNFSALGLVQNVAVQSKVLRF</sequence>
<dbReference type="PANTHER" id="PTHR30474">
    <property type="entry name" value="CELL CYCLE PROTEIN"/>
    <property type="match status" value="1"/>
</dbReference>
<dbReference type="GO" id="GO:0016757">
    <property type="term" value="F:glycosyltransferase activity"/>
    <property type="evidence" value="ECO:0007669"/>
    <property type="project" value="UniProtKB-KW"/>
</dbReference>
<evidence type="ECO:0000256" key="1">
    <source>
        <dbReference type="ARBA" id="ARBA00004141"/>
    </source>
</evidence>
<feature type="transmembrane region" description="Helical" evidence="11">
    <location>
        <begin position="302"/>
        <end position="322"/>
    </location>
</feature>
<keyword evidence="4" id="KW-0808">Transferase</keyword>
<dbReference type="AlphaFoldDB" id="A0A2H0VB01"/>
<evidence type="ECO:0000256" key="10">
    <source>
        <dbReference type="ARBA" id="ARBA00023316"/>
    </source>
</evidence>
<dbReference type="GO" id="GO:0009252">
    <property type="term" value="P:peptidoglycan biosynthetic process"/>
    <property type="evidence" value="ECO:0007669"/>
    <property type="project" value="UniProtKB-KW"/>
</dbReference>
<comment type="caution">
    <text evidence="12">The sequence shown here is derived from an EMBL/GenBank/DDBJ whole genome shotgun (WGS) entry which is preliminary data.</text>
</comment>
<dbReference type="GO" id="GO:0015648">
    <property type="term" value="F:lipid-linked peptidoglycan transporter activity"/>
    <property type="evidence" value="ECO:0007669"/>
    <property type="project" value="TreeGrafter"/>
</dbReference>
<keyword evidence="6" id="KW-0133">Cell shape</keyword>
<dbReference type="EMBL" id="PFAK01000033">
    <property type="protein sequence ID" value="PIR96266.1"/>
    <property type="molecule type" value="Genomic_DNA"/>
</dbReference>
<dbReference type="PANTHER" id="PTHR30474:SF1">
    <property type="entry name" value="PEPTIDOGLYCAN GLYCOSYLTRANSFERASE MRDB"/>
    <property type="match status" value="1"/>
</dbReference>
<evidence type="ECO:0000256" key="9">
    <source>
        <dbReference type="ARBA" id="ARBA00023136"/>
    </source>
</evidence>
<name>A0A2H0VB01_9BACT</name>
<evidence type="ECO:0000313" key="13">
    <source>
        <dbReference type="Proteomes" id="UP000230922"/>
    </source>
</evidence>
<proteinExistence type="predicted"/>
<feature type="transmembrane region" description="Helical" evidence="11">
    <location>
        <begin position="12"/>
        <end position="31"/>
    </location>
</feature>
<dbReference type="GO" id="GO:0051301">
    <property type="term" value="P:cell division"/>
    <property type="evidence" value="ECO:0007669"/>
    <property type="project" value="InterPro"/>
</dbReference>
<evidence type="ECO:0000256" key="7">
    <source>
        <dbReference type="ARBA" id="ARBA00022984"/>
    </source>
</evidence>
<dbReference type="InterPro" id="IPR018365">
    <property type="entry name" value="Cell_cycle_FtsW-rel_CS"/>
</dbReference>
<evidence type="ECO:0000256" key="11">
    <source>
        <dbReference type="SAM" id="Phobius"/>
    </source>
</evidence>
<keyword evidence="3" id="KW-0328">Glycosyltransferase</keyword>
<keyword evidence="9 11" id="KW-0472">Membrane</keyword>
<evidence type="ECO:0000256" key="5">
    <source>
        <dbReference type="ARBA" id="ARBA00022692"/>
    </source>
</evidence>
<dbReference type="GO" id="GO:0008360">
    <property type="term" value="P:regulation of cell shape"/>
    <property type="evidence" value="ECO:0007669"/>
    <property type="project" value="UniProtKB-KW"/>
</dbReference>
<feature type="transmembrane region" description="Helical" evidence="11">
    <location>
        <begin position="270"/>
        <end position="290"/>
    </location>
</feature>
<feature type="transmembrane region" description="Helical" evidence="11">
    <location>
        <begin position="181"/>
        <end position="200"/>
    </location>
</feature>
<dbReference type="InterPro" id="IPR001182">
    <property type="entry name" value="FtsW/RodA"/>
</dbReference>
<evidence type="ECO:0000256" key="6">
    <source>
        <dbReference type="ARBA" id="ARBA00022960"/>
    </source>
</evidence>
<dbReference type="GO" id="GO:0005886">
    <property type="term" value="C:plasma membrane"/>
    <property type="evidence" value="ECO:0007669"/>
    <property type="project" value="TreeGrafter"/>
</dbReference>
<feature type="transmembrane region" description="Helical" evidence="11">
    <location>
        <begin position="43"/>
        <end position="62"/>
    </location>
</feature>
<accession>A0A2H0VB01</accession>